<name>A0A1G7QRH2_9ACTN</name>
<proteinExistence type="predicted"/>
<gene>
    <name evidence="1" type="ORF">SAMN05216260_11395</name>
</gene>
<dbReference type="Proteomes" id="UP000198614">
    <property type="component" value="Unassembled WGS sequence"/>
</dbReference>
<dbReference type="OrthoDB" id="4323058at2"/>
<dbReference type="AlphaFoldDB" id="A0A1G7QRH2"/>
<reference evidence="1 2" key="1">
    <citation type="submission" date="2016-10" db="EMBL/GenBank/DDBJ databases">
        <authorList>
            <person name="de Groot N.N."/>
        </authorList>
    </citation>
    <scope>NUCLEOTIDE SEQUENCE [LARGE SCALE GENOMIC DNA]</scope>
    <source>
        <strain evidence="1 2">CGMCC 4.1859</strain>
    </source>
</reference>
<sequence length="188" mass="20929">MNTICPKGTADAAAERLPRTWARAQARRWPTGRPGRPGGLALDLPDRFLDDAFAPGAVVRFEDVDFPSVLSHEPTRRFLREIGLPEREYGFELDTEIPLPTLTEHAEYEELLAGQACEPRRLPRAADRLIRLGSVLPGTDLLLDGPTGEVLCWRAPDPTPHPLTADLSTLTVTLWLLHRERRTAALRG</sequence>
<evidence type="ECO:0000313" key="1">
    <source>
        <dbReference type="EMBL" id="SDG01083.1"/>
    </source>
</evidence>
<accession>A0A1G7QRH2</accession>
<dbReference type="InterPro" id="IPR025851">
    <property type="entry name" value="SUKH-4"/>
</dbReference>
<dbReference type="Pfam" id="PF14435">
    <property type="entry name" value="SUKH-4"/>
    <property type="match status" value="1"/>
</dbReference>
<protein>
    <submittedName>
        <fullName evidence="1">SUKH-4 immunity protein</fullName>
    </submittedName>
</protein>
<dbReference type="EMBL" id="FNAX01000013">
    <property type="protein sequence ID" value="SDG01083.1"/>
    <property type="molecule type" value="Genomic_DNA"/>
</dbReference>
<evidence type="ECO:0000313" key="2">
    <source>
        <dbReference type="Proteomes" id="UP000198614"/>
    </source>
</evidence>
<organism evidence="1 2">
    <name type="scientific">Streptomyces griseoaurantiacus</name>
    <dbReference type="NCBI Taxonomy" id="68213"/>
    <lineage>
        <taxon>Bacteria</taxon>
        <taxon>Bacillati</taxon>
        <taxon>Actinomycetota</taxon>
        <taxon>Actinomycetes</taxon>
        <taxon>Kitasatosporales</taxon>
        <taxon>Streptomycetaceae</taxon>
        <taxon>Streptomyces</taxon>
        <taxon>Streptomyces aurantiacus group</taxon>
    </lineage>
</organism>